<comment type="caution">
    <text evidence="1">The sequence shown here is derived from an EMBL/GenBank/DDBJ whole genome shotgun (WGS) entry which is preliminary data.</text>
</comment>
<organism evidence="1 2">
    <name type="scientific">Bifidobacterium catenulatum</name>
    <dbReference type="NCBI Taxonomy" id="1686"/>
    <lineage>
        <taxon>Bacteria</taxon>
        <taxon>Bacillati</taxon>
        <taxon>Actinomycetota</taxon>
        <taxon>Actinomycetes</taxon>
        <taxon>Bifidobacteriales</taxon>
        <taxon>Bifidobacteriaceae</taxon>
        <taxon>Bifidobacterium</taxon>
    </lineage>
</organism>
<sequence>MNASSRSAANSRLGRATARVTVDRETSAPCSSLNLSQILVAVCRCLRQFARSSASHCSITGRYGSITDARGFLTDGTADRSSFARYLRTVGSLTCVFRAIDATDSPFRRKRRIDCTWGMLIIILSGPFWRRYKHHPVKTIPWSACSA</sequence>
<accession>A0A1V8PQU9</accession>
<dbReference type="Proteomes" id="UP000192666">
    <property type="component" value="Unassembled WGS sequence"/>
</dbReference>
<gene>
    <name evidence="1" type="ORF">B5782_0951</name>
</gene>
<proteinExistence type="predicted"/>
<dbReference type="EMBL" id="NAQA01000003">
    <property type="protein sequence ID" value="OQM51004.1"/>
    <property type="molecule type" value="Genomic_DNA"/>
</dbReference>
<name>A0A1V8PQU9_9BIFI</name>
<evidence type="ECO:0000313" key="2">
    <source>
        <dbReference type="Proteomes" id="UP000192666"/>
    </source>
</evidence>
<reference evidence="1 2" key="1">
    <citation type="submission" date="2017-03" db="EMBL/GenBank/DDBJ databases">
        <title>Maternal inheritance of bifidobacteria.</title>
        <authorList>
            <person name="Lugli G.A."/>
            <person name="Duranti S."/>
            <person name="Milani C."/>
            <person name="Mancabelli L."/>
        </authorList>
    </citation>
    <scope>NUCLEOTIDE SEQUENCE [LARGE SCALE GENOMIC DNA]</scope>
    <source>
        <strain evidence="1 2">1899B</strain>
    </source>
</reference>
<dbReference type="AlphaFoldDB" id="A0A1V8PQU9"/>
<evidence type="ECO:0000313" key="1">
    <source>
        <dbReference type="EMBL" id="OQM51004.1"/>
    </source>
</evidence>
<protein>
    <submittedName>
        <fullName evidence="1">Uncharacterized protein</fullName>
    </submittedName>
</protein>